<dbReference type="InterPro" id="IPR006179">
    <property type="entry name" value="5_nucleotidase/apyrase"/>
</dbReference>
<dbReference type="GO" id="GO:0003677">
    <property type="term" value="F:DNA binding"/>
    <property type="evidence" value="ECO:0007669"/>
    <property type="project" value="InterPro"/>
</dbReference>
<dbReference type="Gene3D" id="1.10.150.320">
    <property type="entry name" value="Photosystem II 12 kDa extrinsic protein"/>
    <property type="match status" value="1"/>
</dbReference>
<feature type="domain" description="Helix-hairpin-helix DNA-binding motif class 1" evidence="2">
    <location>
        <begin position="533"/>
        <end position="552"/>
    </location>
</feature>
<dbReference type="InterPro" id="IPR036907">
    <property type="entry name" value="5'-Nucleotdase_C_sf"/>
</dbReference>
<keyword evidence="1" id="KW-0547">Nucleotide-binding</keyword>
<comment type="caution">
    <text evidence="4">The sequence shown here is derived from an EMBL/GenBank/DDBJ whole genome shotgun (WGS) entry which is preliminary data.</text>
</comment>
<gene>
    <name evidence="3" type="ORF">ENP94_07360</name>
    <name evidence="4" type="ORF">ENS16_03005</name>
</gene>
<dbReference type="InterPro" id="IPR004509">
    <property type="entry name" value="Competence_ComEA_HhH"/>
</dbReference>
<evidence type="ECO:0000313" key="3">
    <source>
        <dbReference type="EMBL" id="HEA87804.1"/>
    </source>
</evidence>
<sequence>MPLFWLLLLAPSAGKSDFTVVRVIWTSDLHAQLLPTADFASPGSPRRQLGGITGLIRLIQEQKTPATLLLDNGDFAFGSPEGDSSQGRVMTFFMNRLGYDAAVLGARDFRDGLVSIELLARSAGFPILADPMLNILLNRQTPLFRPYLVKDVRGIKVGIIGLSDPEITLLNAPERIPGMVIDEPLYQARRLLPAVKAESAEIVIVLGHITAEQGRIIAESLPGIDLVICRGEQQLESQLPRSGRTAVVSGGVYGQRLGIADILFHKTERRVYAIEAQLLNVQPGTETVPQLKQFILNRYDITAAYSTNEFFPNESGRRQLALAIAEALRQKYNADLVILPLSATEAGLPSAPLTRRDLFNAVPYQEKLKMLTLPESLLNQILKPAGINENLPAPAVAGADLFVLGDTSQLRILADVAGIRLRDRKRGDYKLITTETWLKLSGLTEKGKTLPENLTDFWLRYVSEKGTITTCPLPRLYPASVIQAQQTQKSQTGLININTADLELLCQLPGIGPKTAQRIIEYRQTQGKFKSIEEIMNVRGIGPKKFEQIRNLITVR</sequence>
<comment type="similarity">
    <text evidence="1">Belongs to the 5'-nucleotidase family.</text>
</comment>
<dbReference type="SUPFAM" id="SSF55816">
    <property type="entry name" value="5'-nucleotidase (syn. UDP-sugar hydrolase), C-terminal domain"/>
    <property type="match status" value="1"/>
</dbReference>
<dbReference type="EMBL" id="DSTU01000004">
    <property type="protein sequence ID" value="HFJ53642.1"/>
    <property type="molecule type" value="Genomic_DNA"/>
</dbReference>
<evidence type="ECO:0000256" key="1">
    <source>
        <dbReference type="RuleBase" id="RU362119"/>
    </source>
</evidence>
<dbReference type="GO" id="GO:0030288">
    <property type="term" value="C:outer membrane-bounded periplasmic space"/>
    <property type="evidence" value="ECO:0007669"/>
    <property type="project" value="TreeGrafter"/>
</dbReference>
<dbReference type="EMBL" id="DSLG01000008">
    <property type="protein sequence ID" value="HEA87804.1"/>
    <property type="molecule type" value="Genomic_DNA"/>
</dbReference>
<accession>A0A7C3IXP2</accession>
<evidence type="ECO:0000259" key="2">
    <source>
        <dbReference type="SMART" id="SM00278"/>
    </source>
</evidence>
<dbReference type="InterPro" id="IPR010994">
    <property type="entry name" value="RuvA_2-like"/>
</dbReference>
<dbReference type="Gene3D" id="3.60.21.10">
    <property type="match status" value="1"/>
</dbReference>
<dbReference type="InterPro" id="IPR003583">
    <property type="entry name" value="Hlx-hairpin-Hlx_DNA-bd_motif"/>
</dbReference>
<reference evidence="4" key="1">
    <citation type="journal article" date="2020" name="mSystems">
        <title>Genome- and Community-Level Interaction Insights into Carbon Utilization and Element Cycling Functions of Hydrothermarchaeota in Hydrothermal Sediment.</title>
        <authorList>
            <person name="Zhou Z."/>
            <person name="Liu Y."/>
            <person name="Xu W."/>
            <person name="Pan J."/>
            <person name="Luo Z.H."/>
            <person name="Li M."/>
        </authorList>
    </citation>
    <scope>NUCLEOTIDE SEQUENCE [LARGE SCALE GENOMIC DNA]</scope>
    <source>
        <strain evidence="3">SpSt-265</strain>
        <strain evidence="4">SpSt-465</strain>
    </source>
</reference>
<dbReference type="Gene3D" id="3.90.780.10">
    <property type="entry name" value="5'-Nucleotidase, C-terminal domain"/>
    <property type="match status" value="1"/>
</dbReference>
<dbReference type="NCBIfam" id="TIGR00426">
    <property type="entry name" value="competence protein ComEA helix-hairpin-helix repeat region"/>
    <property type="match status" value="1"/>
</dbReference>
<dbReference type="PANTHER" id="PTHR11575">
    <property type="entry name" value="5'-NUCLEOTIDASE-RELATED"/>
    <property type="match status" value="1"/>
</dbReference>
<dbReference type="PRINTS" id="PR01607">
    <property type="entry name" value="APYRASEFAMLY"/>
</dbReference>
<protein>
    <recommendedName>
        <fullName evidence="2">Helix-hairpin-helix DNA-binding motif class 1 domain-containing protein</fullName>
    </recommendedName>
</protein>
<dbReference type="GO" id="GO:0009166">
    <property type="term" value="P:nucleotide catabolic process"/>
    <property type="evidence" value="ECO:0007669"/>
    <property type="project" value="InterPro"/>
</dbReference>
<dbReference type="GO" id="GO:0006281">
    <property type="term" value="P:DNA repair"/>
    <property type="evidence" value="ECO:0007669"/>
    <property type="project" value="InterPro"/>
</dbReference>
<organism evidence="4">
    <name type="scientific">candidate division WOR-3 bacterium</name>
    <dbReference type="NCBI Taxonomy" id="2052148"/>
    <lineage>
        <taxon>Bacteria</taxon>
        <taxon>Bacteria division WOR-3</taxon>
    </lineage>
</organism>
<name>A0A7C3IXP2_UNCW3</name>
<dbReference type="GO" id="GO:0016787">
    <property type="term" value="F:hydrolase activity"/>
    <property type="evidence" value="ECO:0007669"/>
    <property type="project" value="UniProtKB-KW"/>
</dbReference>
<dbReference type="PANTHER" id="PTHR11575:SF24">
    <property type="entry name" value="5'-NUCLEOTIDASE"/>
    <property type="match status" value="1"/>
</dbReference>
<dbReference type="AlphaFoldDB" id="A0A7C3IXP2"/>
<dbReference type="InterPro" id="IPR029052">
    <property type="entry name" value="Metallo-depent_PP-like"/>
</dbReference>
<feature type="domain" description="Helix-hairpin-helix DNA-binding motif class 1" evidence="2">
    <location>
        <begin position="503"/>
        <end position="522"/>
    </location>
</feature>
<keyword evidence="1" id="KW-0378">Hydrolase</keyword>
<proteinExistence type="inferred from homology"/>
<dbReference type="Pfam" id="PF12836">
    <property type="entry name" value="HHH_3"/>
    <property type="match status" value="1"/>
</dbReference>
<dbReference type="SMART" id="SM00278">
    <property type="entry name" value="HhH1"/>
    <property type="match status" value="2"/>
</dbReference>
<dbReference type="SUPFAM" id="SSF56300">
    <property type="entry name" value="Metallo-dependent phosphatases"/>
    <property type="match status" value="1"/>
</dbReference>
<dbReference type="GO" id="GO:0000166">
    <property type="term" value="F:nucleotide binding"/>
    <property type="evidence" value="ECO:0007669"/>
    <property type="project" value="UniProtKB-KW"/>
</dbReference>
<evidence type="ECO:0000313" key="4">
    <source>
        <dbReference type="EMBL" id="HFJ53642.1"/>
    </source>
</evidence>
<dbReference type="SUPFAM" id="SSF47781">
    <property type="entry name" value="RuvA domain 2-like"/>
    <property type="match status" value="1"/>
</dbReference>